<name>A0ABR9Y7J0_9PROT</name>
<evidence type="ECO:0000313" key="1">
    <source>
        <dbReference type="EMBL" id="MBF0859379.1"/>
    </source>
</evidence>
<comment type="caution">
    <text evidence="1">The sequence shown here is derived from an EMBL/GenBank/DDBJ whole genome shotgun (WGS) entry which is preliminary data.</text>
</comment>
<keyword evidence="2" id="KW-1185">Reference proteome</keyword>
<reference evidence="2" key="1">
    <citation type="submission" date="2020-04" db="EMBL/GenBank/DDBJ databases">
        <title>Description of novel Gluconacetobacter.</title>
        <authorList>
            <person name="Sombolestani A."/>
        </authorList>
    </citation>
    <scope>NUCLEOTIDE SEQUENCE [LARGE SCALE GENOMIC DNA]</scope>
    <source>
        <strain evidence="2">LMG 31484</strain>
    </source>
</reference>
<gene>
    <name evidence="1" type="ORF">HKD24_09150</name>
</gene>
<dbReference type="RefSeq" id="WP_194260008.1">
    <property type="nucleotide sequence ID" value="NZ_JABCQG010000010.1"/>
</dbReference>
<evidence type="ECO:0000313" key="2">
    <source>
        <dbReference type="Proteomes" id="UP000623107"/>
    </source>
</evidence>
<accession>A0ABR9Y7J0</accession>
<reference evidence="1 2" key="2">
    <citation type="submission" date="2020-11" db="EMBL/GenBank/DDBJ databases">
        <title>Description of novel Gluconobacter species.</title>
        <authorList>
            <person name="Cleenwerck I."/>
            <person name="Cnockaert M."/>
            <person name="Borremans W."/>
            <person name="Wieme A.D."/>
            <person name="De Vuyst L."/>
            <person name="Vandamme P."/>
        </authorList>
    </citation>
    <scope>NUCLEOTIDE SEQUENCE [LARGE SCALE GENOMIC DNA]</scope>
    <source>
        <strain evidence="1 2">LMG 31484</strain>
    </source>
</reference>
<proteinExistence type="predicted"/>
<organism evidence="1 2">
    <name type="scientific">Gluconobacter vitians</name>
    <dbReference type="NCBI Taxonomy" id="2728102"/>
    <lineage>
        <taxon>Bacteria</taxon>
        <taxon>Pseudomonadati</taxon>
        <taxon>Pseudomonadota</taxon>
        <taxon>Alphaproteobacteria</taxon>
        <taxon>Acetobacterales</taxon>
        <taxon>Acetobacteraceae</taxon>
        <taxon>Gluconobacter</taxon>
    </lineage>
</organism>
<sequence>MSGRTDTDRLEWLGRQLSSVASRPGEDSIWKLFFVSPVEPEDFQIMTIGNFRAAIDAAMDAEERG</sequence>
<dbReference type="EMBL" id="JABCQG010000010">
    <property type="protein sequence ID" value="MBF0859379.1"/>
    <property type="molecule type" value="Genomic_DNA"/>
</dbReference>
<dbReference type="Proteomes" id="UP000623107">
    <property type="component" value="Unassembled WGS sequence"/>
</dbReference>
<protein>
    <submittedName>
        <fullName evidence="1">Uncharacterized protein</fullName>
    </submittedName>
</protein>